<dbReference type="InterPro" id="IPR010502">
    <property type="entry name" value="Carb-bd_dom_fam9"/>
</dbReference>
<sequence>MLAQAGARLDEINKQPMLHTLWLDVRQKPRVSFVMGYGHDVVFLKYYVAEKYIAALHKRTNEPVFKDSCVGFFIRFGHDLNYYNLEFNCAGTVLGQYGCGKAGRQFIDRRRLELIDTQTSIAFNGENGLFEWEITIAIPAEVFQFHYIDSFAGMTCSLNFSKCGDALPERHYLAWNKIHALAPDFHRPEYFGKGIFVRSEILVGV</sequence>
<dbReference type="Pfam" id="PF16011">
    <property type="entry name" value="CBM9_2"/>
    <property type="match status" value="1"/>
</dbReference>
<dbReference type="GO" id="GO:0016052">
    <property type="term" value="P:carbohydrate catabolic process"/>
    <property type="evidence" value="ECO:0007669"/>
    <property type="project" value="InterPro"/>
</dbReference>
<feature type="domain" description="Carbohydrate-binding" evidence="1">
    <location>
        <begin position="10"/>
        <end position="193"/>
    </location>
</feature>
<comment type="caution">
    <text evidence="2">The sequence shown here is derived from an EMBL/GenBank/DDBJ whole genome shotgun (WGS) entry which is preliminary data.</text>
</comment>
<organism evidence="2 3">
    <name type="scientific">Mucilaginibacter yixingensis</name>
    <dbReference type="NCBI Taxonomy" id="1295612"/>
    <lineage>
        <taxon>Bacteria</taxon>
        <taxon>Pseudomonadati</taxon>
        <taxon>Bacteroidota</taxon>
        <taxon>Sphingobacteriia</taxon>
        <taxon>Sphingobacteriales</taxon>
        <taxon>Sphingobacteriaceae</taxon>
        <taxon>Mucilaginibacter</taxon>
    </lineage>
</organism>
<evidence type="ECO:0000313" key="3">
    <source>
        <dbReference type="Proteomes" id="UP000244168"/>
    </source>
</evidence>
<dbReference type="GO" id="GO:0030246">
    <property type="term" value="F:carbohydrate binding"/>
    <property type="evidence" value="ECO:0007669"/>
    <property type="project" value="InterPro"/>
</dbReference>
<dbReference type="Proteomes" id="UP000244168">
    <property type="component" value="Unassembled WGS sequence"/>
</dbReference>
<keyword evidence="3" id="KW-1185">Reference proteome</keyword>
<dbReference type="SUPFAM" id="SSF49344">
    <property type="entry name" value="CBD9-like"/>
    <property type="match status" value="1"/>
</dbReference>
<dbReference type="Gene3D" id="2.60.40.1190">
    <property type="match status" value="1"/>
</dbReference>
<reference evidence="2 3" key="1">
    <citation type="submission" date="2018-04" db="EMBL/GenBank/DDBJ databases">
        <title>Genomic Encyclopedia of Archaeal and Bacterial Type Strains, Phase II (KMG-II): from individual species to whole genera.</title>
        <authorList>
            <person name="Goeker M."/>
        </authorList>
    </citation>
    <scope>NUCLEOTIDE SEQUENCE [LARGE SCALE GENOMIC DNA]</scope>
    <source>
        <strain evidence="2 3">DSM 26809</strain>
    </source>
</reference>
<accession>A0A2T5J604</accession>
<evidence type="ECO:0000313" key="2">
    <source>
        <dbReference type="EMBL" id="PTQ93964.1"/>
    </source>
</evidence>
<dbReference type="AlphaFoldDB" id="A0A2T5J604"/>
<proteinExistence type="predicted"/>
<dbReference type="EMBL" id="QAOQ01000007">
    <property type="protein sequence ID" value="PTQ93964.1"/>
    <property type="molecule type" value="Genomic_DNA"/>
</dbReference>
<evidence type="ECO:0000259" key="1">
    <source>
        <dbReference type="Pfam" id="PF16011"/>
    </source>
</evidence>
<dbReference type="CDD" id="cd09620">
    <property type="entry name" value="CBM9_like_3"/>
    <property type="match status" value="1"/>
</dbReference>
<gene>
    <name evidence="2" type="ORF">C8P68_10721</name>
</gene>
<dbReference type="GO" id="GO:0004553">
    <property type="term" value="F:hydrolase activity, hydrolyzing O-glycosyl compounds"/>
    <property type="evidence" value="ECO:0007669"/>
    <property type="project" value="InterPro"/>
</dbReference>
<protein>
    <submittedName>
        <fullName evidence="2">Cellulose/xylan binding protein with CBM9 domain</fullName>
    </submittedName>
</protein>
<name>A0A2T5J604_9SPHI</name>